<evidence type="ECO:0000256" key="8">
    <source>
        <dbReference type="ARBA" id="ARBA00025737"/>
    </source>
</evidence>
<dbReference type="GO" id="GO:0004601">
    <property type="term" value="F:peroxidase activity"/>
    <property type="evidence" value="ECO:0007669"/>
    <property type="project" value="UniProtKB-KW"/>
</dbReference>
<feature type="compositionally biased region" description="Polar residues" evidence="9">
    <location>
        <begin position="282"/>
        <end position="292"/>
    </location>
</feature>
<dbReference type="InterPro" id="IPR048328">
    <property type="entry name" value="Dyp_perox_C"/>
</dbReference>
<name>A0A9X2K3J5_9ACTN</name>
<evidence type="ECO:0000256" key="3">
    <source>
        <dbReference type="ARBA" id="ARBA00022617"/>
    </source>
</evidence>
<keyword evidence="7" id="KW-0408">Iron</keyword>
<comment type="caution">
    <text evidence="13">The sequence shown here is derived from an EMBL/GenBank/DDBJ whole genome shotgun (WGS) entry which is preliminary data.</text>
</comment>
<feature type="domain" description="Dyp-type peroxidase C-terminal" evidence="12">
    <location>
        <begin position="228"/>
        <end position="433"/>
    </location>
</feature>
<keyword evidence="5 10" id="KW-0732">Signal</keyword>
<dbReference type="PROSITE" id="PS51318">
    <property type="entry name" value="TAT"/>
    <property type="match status" value="1"/>
</dbReference>
<keyword evidence="4" id="KW-0479">Metal-binding</keyword>
<keyword evidence="2 13" id="KW-0575">Peroxidase</keyword>
<evidence type="ECO:0000256" key="9">
    <source>
        <dbReference type="SAM" id="MobiDB-lite"/>
    </source>
</evidence>
<evidence type="ECO:0000256" key="7">
    <source>
        <dbReference type="ARBA" id="ARBA00023004"/>
    </source>
</evidence>
<feature type="region of interest" description="Disordered" evidence="9">
    <location>
        <begin position="37"/>
        <end position="57"/>
    </location>
</feature>
<dbReference type="Proteomes" id="UP001139648">
    <property type="component" value="Unassembled WGS sequence"/>
</dbReference>
<dbReference type="Pfam" id="PF20628">
    <property type="entry name" value="Dyp_perox_C"/>
    <property type="match status" value="1"/>
</dbReference>
<dbReference type="GO" id="GO:0046872">
    <property type="term" value="F:metal ion binding"/>
    <property type="evidence" value="ECO:0007669"/>
    <property type="project" value="UniProtKB-KW"/>
</dbReference>
<comment type="cofactor">
    <cofactor evidence="1">
        <name>heme b</name>
        <dbReference type="ChEBI" id="CHEBI:60344"/>
    </cofactor>
</comment>
<dbReference type="GO" id="GO:0020037">
    <property type="term" value="F:heme binding"/>
    <property type="evidence" value="ECO:0007669"/>
    <property type="project" value="InterPro"/>
</dbReference>
<evidence type="ECO:0000313" key="14">
    <source>
        <dbReference type="Proteomes" id="UP001139648"/>
    </source>
</evidence>
<dbReference type="RefSeq" id="WP_253745302.1">
    <property type="nucleotide sequence ID" value="NZ_BAABKA010000067.1"/>
</dbReference>
<sequence>MPDPSTQGRLSRRTLIASLAVTAGAGAGSALAIGRDDAPAPASATGSTPVEPFHGTHQAGIATPQQRYAYFAAFDLEAGDAKGELLPIGQVAANFQKLMEHWSSAAERLMAGRSAGPLPVNRPGAPADSGIADGLPPSRLTVTFGLGPELFDRIGRKDLRPKHLHELPAFSTDRLQPAWSGGQLFVQICGDDPQSISHAFRTLRGRAPGLARLRWSQQGFLGRFGDATPRNLFGHKDGTANPRPGAALDDAVWAGGPDEPAWFTAGTYLVFRKIRMDLPKWDTSTAQQQDQSIGRRRDTGAPLSGGHEFTPLDFARTGPDGEPLIPADSHLALVRDIPMLRRSYNYDYAFQTAAEPAADHDHDHDQPGHSHDDPLHDHAGAGHDTYDTGMLFCAYLRDPTGFIGVQRKMAAADRLNAFIQHTGSAIFAIPPGAEPGRHLAAALFPAP</sequence>
<feature type="domain" description="Dyp-type peroxidase N-terminal" evidence="11">
    <location>
        <begin position="58"/>
        <end position="220"/>
    </location>
</feature>
<keyword evidence="6 13" id="KW-0560">Oxidoreductase</keyword>
<dbReference type="InterPro" id="IPR006314">
    <property type="entry name" value="Dyp_peroxidase"/>
</dbReference>
<gene>
    <name evidence="13" type="ORF">HD597_005230</name>
</gene>
<evidence type="ECO:0000259" key="12">
    <source>
        <dbReference type="Pfam" id="PF20628"/>
    </source>
</evidence>
<evidence type="ECO:0000256" key="5">
    <source>
        <dbReference type="ARBA" id="ARBA00022729"/>
    </source>
</evidence>
<evidence type="ECO:0000256" key="10">
    <source>
        <dbReference type="SAM" id="SignalP"/>
    </source>
</evidence>
<dbReference type="AlphaFoldDB" id="A0A9X2K3J5"/>
<evidence type="ECO:0000256" key="1">
    <source>
        <dbReference type="ARBA" id="ARBA00001970"/>
    </source>
</evidence>
<organism evidence="13 14">
    <name type="scientific">Nonomuraea thailandensis</name>
    <dbReference type="NCBI Taxonomy" id="1188745"/>
    <lineage>
        <taxon>Bacteria</taxon>
        <taxon>Bacillati</taxon>
        <taxon>Actinomycetota</taxon>
        <taxon>Actinomycetes</taxon>
        <taxon>Streptosporangiales</taxon>
        <taxon>Streptosporangiaceae</taxon>
        <taxon>Nonomuraea</taxon>
    </lineage>
</organism>
<feature type="region of interest" description="Disordered" evidence="9">
    <location>
        <begin position="357"/>
        <end position="381"/>
    </location>
</feature>
<dbReference type="SUPFAM" id="SSF54909">
    <property type="entry name" value="Dimeric alpha+beta barrel"/>
    <property type="match status" value="1"/>
</dbReference>
<dbReference type="Pfam" id="PF04261">
    <property type="entry name" value="Dyp_perox_N"/>
    <property type="match status" value="1"/>
</dbReference>
<dbReference type="PROSITE" id="PS51404">
    <property type="entry name" value="DYP_PEROXIDASE"/>
    <property type="match status" value="1"/>
</dbReference>
<feature type="signal peptide" evidence="10">
    <location>
        <begin position="1"/>
        <end position="32"/>
    </location>
</feature>
<dbReference type="GO" id="GO:0005829">
    <property type="term" value="C:cytosol"/>
    <property type="evidence" value="ECO:0007669"/>
    <property type="project" value="TreeGrafter"/>
</dbReference>
<evidence type="ECO:0000256" key="4">
    <source>
        <dbReference type="ARBA" id="ARBA00022723"/>
    </source>
</evidence>
<dbReference type="InterPro" id="IPR011008">
    <property type="entry name" value="Dimeric_a/b-barrel"/>
</dbReference>
<dbReference type="InterPro" id="IPR048327">
    <property type="entry name" value="Dyp_perox_N"/>
</dbReference>
<evidence type="ECO:0000256" key="2">
    <source>
        <dbReference type="ARBA" id="ARBA00022559"/>
    </source>
</evidence>
<dbReference type="NCBIfam" id="TIGR01413">
    <property type="entry name" value="Dyp_perox_fam"/>
    <property type="match status" value="1"/>
</dbReference>
<dbReference type="PANTHER" id="PTHR30521:SF4">
    <property type="entry name" value="DEFERROCHELATASE"/>
    <property type="match status" value="1"/>
</dbReference>
<evidence type="ECO:0000256" key="6">
    <source>
        <dbReference type="ARBA" id="ARBA00023002"/>
    </source>
</evidence>
<evidence type="ECO:0000259" key="11">
    <source>
        <dbReference type="Pfam" id="PF04261"/>
    </source>
</evidence>
<dbReference type="InterPro" id="IPR006311">
    <property type="entry name" value="TAT_signal"/>
</dbReference>
<proteinExistence type="inferred from homology"/>
<dbReference type="EMBL" id="JAMZEB010000002">
    <property type="protein sequence ID" value="MCP2358210.1"/>
    <property type="molecule type" value="Genomic_DNA"/>
</dbReference>
<accession>A0A9X2K3J5</accession>
<comment type="similarity">
    <text evidence="8">Belongs to the DyP-type peroxidase family.</text>
</comment>
<dbReference type="PANTHER" id="PTHR30521">
    <property type="entry name" value="DEFERROCHELATASE/PEROXIDASE"/>
    <property type="match status" value="1"/>
</dbReference>
<protein>
    <submittedName>
        <fullName evidence="13">Dye decolorizing peroxidase/deferrochelatase/peroxidase EfeB</fullName>
        <ecNumber evidence="13">1.11.1.-</ecNumber>
        <ecNumber evidence="13">1.11.1.19</ecNumber>
    </submittedName>
</protein>
<dbReference type="EC" id="1.11.1.19" evidence="13"/>
<feature type="chain" id="PRO_5040883931" evidence="10">
    <location>
        <begin position="33"/>
        <end position="447"/>
    </location>
</feature>
<reference evidence="13" key="1">
    <citation type="submission" date="2022-06" db="EMBL/GenBank/DDBJ databases">
        <title>Sequencing the genomes of 1000 actinobacteria strains.</title>
        <authorList>
            <person name="Klenk H.-P."/>
        </authorList>
    </citation>
    <scope>NUCLEOTIDE SEQUENCE</scope>
    <source>
        <strain evidence="13">DSM 46694</strain>
    </source>
</reference>
<feature type="region of interest" description="Disordered" evidence="9">
    <location>
        <begin position="282"/>
        <end position="321"/>
    </location>
</feature>
<feature type="compositionally biased region" description="Low complexity" evidence="9">
    <location>
        <begin position="37"/>
        <end position="49"/>
    </location>
</feature>
<keyword evidence="14" id="KW-1185">Reference proteome</keyword>
<dbReference type="EC" id="1.11.1.-" evidence="13"/>
<keyword evidence="3" id="KW-0349">Heme</keyword>
<evidence type="ECO:0000313" key="13">
    <source>
        <dbReference type="EMBL" id="MCP2358210.1"/>
    </source>
</evidence>